<dbReference type="InterPro" id="IPR001878">
    <property type="entry name" value="Znf_CCHC"/>
</dbReference>
<dbReference type="InterPro" id="IPR036875">
    <property type="entry name" value="Znf_CCHC_sf"/>
</dbReference>
<proteinExistence type="predicted"/>
<evidence type="ECO:0000313" key="4">
    <source>
        <dbReference type="Proteomes" id="UP001295444"/>
    </source>
</evidence>
<dbReference type="PANTHER" id="PTHR46486:SF1">
    <property type="entry name" value="CCHC-TYPE DOMAIN-CONTAINING PROTEIN"/>
    <property type="match status" value="1"/>
</dbReference>
<dbReference type="GO" id="GO:0008270">
    <property type="term" value="F:zinc ion binding"/>
    <property type="evidence" value="ECO:0007669"/>
    <property type="project" value="InterPro"/>
</dbReference>
<evidence type="ECO:0000313" key="3">
    <source>
        <dbReference type="EMBL" id="CAH2327940.1"/>
    </source>
</evidence>
<evidence type="ECO:0000256" key="1">
    <source>
        <dbReference type="SAM" id="MobiDB-lite"/>
    </source>
</evidence>
<feature type="region of interest" description="Disordered" evidence="1">
    <location>
        <begin position="11"/>
        <end position="40"/>
    </location>
</feature>
<dbReference type="InterPro" id="IPR057811">
    <property type="entry name" value="RBD_ZCCHC3_2nd"/>
</dbReference>
<gene>
    <name evidence="3" type="ORF">PECUL_23A038493</name>
</gene>
<sequence length="1244" mass="140571">MARFCPTLLQNSLREDAVGEPSVAEPAKQPPGSQPAEKTRIQFIPAFGTQRRSREEHEERHAAIMAADVAKKKAKTDNEVAAVAVETMECVPASQSEVAGAGTPALVESGEEGTFKVVTSHKKKKKKGSAALSGEFPRDLVRPSSERHLDSESQEFYSCGVGEGVITEDLRMRKDNKIESYECNKERWRGELNEQTLSFEGNNRMKIAVSTKQSCVEKAACTNVLEGNRSSIQLKRNRPGDPAASLGSSVVAAGEGEVQGLRGSPQAEEAQANGSVEKALMFWREIGAASNQLTPRYEEESSMFVLKTEEERTKPTHLDEGRGMAGDHIQCLLKRNRPELKKPRRMAVPPGPDQEETERKRTKEVLMNYVVGVLKSGRTNVLEGNRSSIQLKRNRLGDPAASLGSSVVAAGEGEVQASLHLDEEEKVPVERRTEDFQTRGIVCKSLSRTRRRTTQLLQELFPIWAHECIGALSMRDKEWLLTEDVSGGNRKEVLPDYLQDRFWWIDKKEAVGGMRDKEEVTGIDGLSEAQSKEVWKRMDGIEIVNRQRDVAWMAVNNCLSTREVQYSRRLARSEMCPREGCGGRENIVHVLWNCEFVRECNKKLLKLVVGLTGISVFSYEVLLFGLCKLDKEKERVLWILMACIKETLWDARNLFVFKNERLSIDACVRMVKGKVYLYYLRDVRRKNEMDAEGVWKTKKWKKWLTCRCNRPAKKECGDFNYKSGCHVCSGRVVLKKFGLHELDRMKPYCFNIPWFYRKIEVCVKKYDLVNVSRDEWCETKRVFKLIRCKEEMLGIVGLSMEQSKEVWKRMNEMVNRQRDVAWMSVHNILPTREFQHGRCLARSDVCPREGEGCGGRENVLLYGLKKTEMEEELALSTPRIDLVLQYLQDRWTLLAGCIINVENTNILEGNLSNIQLKRNRPGDPAASTGSSVVAAGDQLTPRMRKSLLAKIKSASSLWRRGLDAAIWGRPALSLGTRRDLKMERSAPSFPKTVIQREILKEQDQVPLVIHMYNPFVTDEEIMVFLQRYCSVVAKPVKLVNMFGVYNGKRKVFVTLRPDPSEVSGLKHPPQNFSIGGNRGYLYYPGQPMFCRNCFHFGHLTGTYDKGMCCRNCFSEGHTAAECDERRRCDLCGSERHMAKTCPNLQREETGGEATAGLDGADVAERPGIKKPMIKSSDRSSLNGVIADNLTMHKAHPHKPSGQLPRRNCRSRMDDVIAHASITHASTPYPAIQMASPWQQDATMA</sequence>
<dbReference type="Proteomes" id="UP001295444">
    <property type="component" value="Chromosome 13"/>
</dbReference>
<feature type="domain" description="CCHC-type" evidence="2">
    <location>
        <begin position="1127"/>
        <end position="1143"/>
    </location>
</feature>
<dbReference type="SUPFAM" id="SSF57756">
    <property type="entry name" value="Retrovirus zinc finger-like domains"/>
    <property type="match status" value="1"/>
</dbReference>
<name>A0AAD1TIN0_PELCU</name>
<dbReference type="PANTHER" id="PTHR46486">
    <property type="entry name" value="CCHC-TYPE DOMAIN-CONTAINING PROTEIN"/>
    <property type="match status" value="1"/>
</dbReference>
<dbReference type="Pfam" id="PF23058">
    <property type="entry name" value="RBD_ZCCHC3_2nd"/>
    <property type="match status" value="1"/>
</dbReference>
<protein>
    <recommendedName>
        <fullName evidence="2">CCHC-type domain-containing protein</fullName>
    </recommendedName>
</protein>
<dbReference type="GO" id="GO:0003676">
    <property type="term" value="F:nucleic acid binding"/>
    <property type="evidence" value="ECO:0007669"/>
    <property type="project" value="InterPro"/>
</dbReference>
<keyword evidence="4" id="KW-1185">Reference proteome</keyword>
<dbReference type="SMART" id="SM00343">
    <property type="entry name" value="ZnF_C2HC"/>
    <property type="match status" value="2"/>
</dbReference>
<evidence type="ECO:0000259" key="2">
    <source>
        <dbReference type="SMART" id="SM00343"/>
    </source>
</evidence>
<organism evidence="3 4">
    <name type="scientific">Pelobates cultripes</name>
    <name type="common">Western spadefoot toad</name>
    <dbReference type="NCBI Taxonomy" id="61616"/>
    <lineage>
        <taxon>Eukaryota</taxon>
        <taxon>Metazoa</taxon>
        <taxon>Chordata</taxon>
        <taxon>Craniata</taxon>
        <taxon>Vertebrata</taxon>
        <taxon>Euteleostomi</taxon>
        <taxon>Amphibia</taxon>
        <taxon>Batrachia</taxon>
        <taxon>Anura</taxon>
        <taxon>Pelobatoidea</taxon>
        <taxon>Pelobatidae</taxon>
        <taxon>Pelobates</taxon>
    </lineage>
</organism>
<accession>A0AAD1TIN0</accession>
<dbReference type="Gene3D" id="4.10.60.10">
    <property type="entry name" value="Zinc finger, CCHC-type"/>
    <property type="match status" value="1"/>
</dbReference>
<dbReference type="EMBL" id="OW240924">
    <property type="protein sequence ID" value="CAH2327940.1"/>
    <property type="molecule type" value="Genomic_DNA"/>
</dbReference>
<reference evidence="3" key="1">
    <citation type="submission" date="2022-03" db="EMBL/GenBank/DDBJ databases">
        <authorList>
            <person name="Alioto T."/>
            <person name="Alioto T."/>
            <person name="Gomez Garrido J."/>
        </authorList>
    </citation>
    <scope>NUCLEOTIDE SEQUENCE</scope>
</reference>
<feature type="domain" description="CCHC-type" evidence="2">
    <location>
        <begin position="1108"/>
        <end position="1124"/>
    </location>
</feature>
<dbReference type="AlphaFoldDB" id="A0AAD1TIN0"/>